<dbReference type="InterPro" id="IPR011335">
    <property type="entry name" value="Restrct_endonuc-II-like"/>
</dbReference>
<evidence type="ECO:0000313" key="1">
    <source>
        <dbReference type="EMBL" id="PGG89706.1"/>
    </source>
</evidence>
<dbReference type="AlphaFoldDB" id="A0A2B5DK30"/>
<evidence type="ECO:0008006" key="3">
    <source>
        <dbReference type="Google" id="ProtNLM"/>
    </source>
</evidence>
<reference evidence="1 2" key="1">
    <citation type="submission" date="2017-09" db="EMBL/GenBank/DDBJ databases">
        <title>Large-scale bioinformatics analysis of Bacillus genomes uncovers conserved roles of natural products in bacterial physiology.</title>
        <authorList>
            <consortium name="Agbiome Team Llc"/>
            <person name="Bleich R.M."/>
            <person name="Grubbs K.J."/>
            <person name="Santa Maria K.C."/>
            <person name="Allen S.E."/>
            <person name="Farag S."/>
            <person name="Shank E.A."/>
            <person name="Bowers A."/>
        </authorList>
    </citation>
    <scope>NUCLEOTIDE SEQUENCE [LARGE SCALE GENOMIC DNA]</scope>
    <source>
        <strain evidence="1 2">AFS094862</strain>
    </source>
</reference>
<evidence type="ECO:0000313" key="2">
    <source>
        <dbReference type="Proteomes" id="UP000225320"/>
    </source>
</evidence>
<dbReference type="InterPro" id="IPR015278">
    <property type="entry name" value="BglII-like"/>
</dbReference>
<sequence>MQIKMDKQHAEEWKQRNSGELYIADEEHFRHSDLFLENYTDVKEAIMSALNGKVTEQKFYYEFKKTKRNPYYKGRIETTPLNKGIRNRFKKSKLKFKYEVTFKEGVFFDSLQTGGFDFAHIDDQYNLVNFRNLCSGRRAVFDGQELWQKELEKRPLWHELSKKMNLDTPMGTDLYFKKQIPTILGEIQFGNWGLVYRDILKVIQIERDEDVDLFIYITAAGNLANAISDGTVNFEKSKSIFEEFKSILSMPIWLIGIDIK</sequence>
<dbReference type="GO" id="GO:0003677">
    <property type="term" value="F:DNA binding"/>
    <property type="evidence" value="ECO:0007669"/>
    <property type="project" value="InterPro"/>
</dbReference>
<dbReference type="RefSeq" id="WP_098072050.1">
    <property type="nucleotide sequence ID" value="NZ_NUCI01000191.1"/>
</dbReference>
<dbReference type="GO" id="GO:0009307">
    <property type="term" value="P:DNA restriction-modification system"/>
    <property type="evidence" value="ECO:0007669"/>
    <property type="project" value="InterPro"/>
</dbReference>
<protein>
    <recommendedName>
        <fullName evidence="3">Restriction endonuclease</fullName>
    </recommendedName>
</protein>
<dbReference type="EMBL" id="NVOI01000066">
    <property type="protein sequence ID" value="PGG89706.1"/>
    <property type="molecule type" value="Genomic_DNA"/>
</dbReference>
<dbReference type="Gene3D" id="3.40.91.20">
    <property type="match status" value="1"/>
</dbReference>
<dbReference type="Proteomes" id="UP000225320">
    <property type="component" value="Unassembled WGS sequence"/>
</dbReference>
<proteinExistence type="predicted"/>
<dbReference type="GO" id="GO:0000287">
    <property type="term" value="F:magnesium ion binding"/>
    <property type="evidence" value="ECO:0007669"/>
    <property type="project" value="InterPro"/>
</dbReference>
<comment type="caution">
    <text evidence="1">The sequence shown here is derived from an EMBL/GenBank/DDBJ whole genome shotgun (WGS) entry which is preliminary data.</text>
</comment>
<name>A0A2B5DK30_9BACI</name>
<accession>A0A2B5DK30</accession>
<dbReference type="GO" id="GO:0009036">
    <property type="term" value="F:type II site-specific deoxyribonuclease activity"/>
    <property type="evidence" value="ECO:0007669"/>
    <property type="project" value="InterPro"/>
</dbReference>
<dbReference type="InterPro" id="IPR011338">
    <property type="entry name" value="BamHI/BglII/BstY"/>
</dbReference>
<dbReference type="SUPFAM" id="SSF52980">
    <property type="entry name" value="Restriction endonuclease-like"/>
    <property type="match status" value="1"/>
</dbReference>
<dbReference type="Pfam" id="PF09195">
    <property type="entry name" value="Endonuc-BglII"/>
    <property type="match status" value="1"/>
</dbReference>
<gene>
    <name evidence="1" type="ORF">CON73_17755</name>
</gene>
<organism evidence="1 2">
    <name type="scientific">Bacillus toyonensis</name>
    <dbReference type="NCBI Taxonomy" id="155322"/>
    <lineage>
        <taxon>Bacteria</taxon>
        <taxon>Bacillati</taxon>
        <taxon>Bacillota</taxon>
        <taxon>Bacilli</taxon>
        <taxon>Bacillales</taxon>
        <taxon>Bacillaceae</taxon>
        <taxon>Bacillus</taxon>
        <taxon>Bacillus cereus group</taxon>
    </lineage>
</organism>